<dbReference type="GO" id="GO:0046403">
    <property type="term" value="F:polynucleotide 3'-phosphatase activity"/>
    <property type="evidence" value="ECO:0007669"/>
    <property type="project" value="TreeGrafter"/>
</dbReference>
<dbReference type="InterPro" id="IPR027417">
    <property type="entry name" value="P-loop_NTPase"/>
</dbReference>
<evidence type="ECO:0000313" key="1">
    <source>
        <dbReference type="EMBL" id="CAD6191330.1"/>
    </source>
</evidence>
<dbReference type="InterPro" id="IPR013954">
    <property type="entry name" value="PNK3P"/>
</dbReference>
<dbReference type="NCBIfam" id="TIGR01664">
    <property type="entry name" value="DNA-3'-Pase"/>
    <property type="match status" value="1"/>
</dbReference>
<dbReference type="GO" id="GO:0003690">
    <property type="term" value="F:double-stranded DNA binding"/>
    <property type="evidence" value="ECO:0007669"/>
    <property type="project" value="TreeGrafter"/>
</dbReference>
<evidence type="ECO:0008006" key="3">
    <source>
        <dbReference type="Google" id="ProtNLM"/>
    </source>
</evidence>
<dbReference type="InterPro" id="IPR006551">
    <property type="entry name" value="Polynucleotide_phosphatase"/>
</dbReference>
<dbReference type="Pfam" id="PF13671">
    <property type="entry name" value="AAA_33"/>
    <property type="match status" value="1"/>
</dbReference>
<keyword evidence="2" id="KW-1185">Reference proteome</keyword>
<dbReference type="Gene3D" id="3.40.50.300">
    <property type="entry name" value="P-loop containing nucleotide triphosphate hydrolases"/>
    <property type="match status" value="1"/>
</dbReference>
<evidence type="ECO:0000313" key="2">
    <source>
        <dbReference type="Proteomes" id="UP000835052"/>
    </source>
</evidence>
<dbReference type="SUPFAM" id="SSF52540">
    <property type="entry name" value="P-loop containing nucleoside triphosphate hydrolases"/>
    <property type="match status" value="1"/>
</dbReference>
<dbReference type="InterPro" id="IPR023214">
    <property type="entry name" value="HAD_sf"/>
</dbReference>
<dbReference type="GO" id="GO:0006281">
    <property type="term" value="P:DNA repair"/>
    <property type="evidence" value="ECO:0007669"/>
    <property type="project" value="TreeGrafter"/>
</dbReference>
<dbReference type="OrthoDB" id="19045at2759"/>
<gene>
    <name evidence="1" type="ORF">CAUJ_LOCUS7249</name>
</gene>
<dbReference type="Gene3D" id="3.40.50.1000">
    <property type="entry name" value="HAD superfamily/HAD-like"/>
    <property type="match status" value="1"/>
</dbReference>
<dbReference type="PANTHER" id="PTHR12083">
    <property type="entry name" value="BIFUNCTIONAL POLYNUCLEOTIDE PHOSPHATASE/KINASE"/>
    <property type="match status" value="1"/>
</dbReference>
<protein>
    <recommendedName>
        <fullName evidence="3">Bifunctional polynucleotide phosphatase/kinase</fullName>
    </recommendedName>
</protein>
<accession>A0A8S1HDE0</accession>
<dbReference type="NCBIfam" id="TIGR01662">
    <property type="entry name" value="HAD-SF-IIIA"/>
    <property type="match status" value="1"/>
</dbReference>
<dbReference type="GO" id="GO:0046404">
    <property type="term" value="F:ATP-dependent polydeoxyribonucleotide 5'-hydroxyl-kinase activity"/>
    <property type="evidence" value="ECO:0007669"/>
    <property type="project" value="TreeGrafter"/>
</dbReference>
<dbReference type="InterPro" id="IPR006549">
    <property type="entry name" value="HAD-SF_hydro_IIIA"/>
</dbReference>
<dbReference type="Pfam" id="PF08645">
    <property type="entry name" value="PNK3P"/>
    <property type="match status" value="1"/>
</dbReference>
<dbReference type="InterPro" id="IPR036412">
    <property type="entry name" value="HAD-like_sf"/>
</dbReference>
<sequence>MKRTAEPEKTATDQLVDGSFDYVPSEKMKKNIGTWEYYGSKMLVFTHEKTKGRSKLACFDFDGTLIIRTPTDPETPEVQDENATSLDVTPDVYENWELRYKNMPSRLQQLYEDGFKIVVFSNQKGVEEGTIGVLPYQMKVEKVAEQIGVPIQVFVAMSHSAYRKPCTGLWDALEERNDGVSIDKEASFYVGDAAGRHPTEIHPKRDKSSADRFFALNVGLRFQTPEQFFEGLEVEEPWGPPSFDPRKLLASRLPELDPVDTKLPSEGQEVIVMVGFPGSGKSTFSKKIADEYGYFEVSRDKIGGPDKCVAVARKALEEGKSVVIDNTGPDLKSRKHYIDVAKEMGVGCRCFEMNCDFGRAQHSVRYRLLTSEDAPDVGVAVLQDHQDRYKKPHLDEGFDSIVTVNLVPDFENDSLKELYSKFLADV</sequence>
<dbReference type="AlphaFoldDB" id="A0A8S1HDE0"/>
<reference evidence="1" key="1">
    <citation type="submission" date="2020-10" db="EMBL/GenBank/DDBJ databases">
        <authorList>
            <person name="Kikuchi T."/>
        </authorList>
    </citation>
    <scope>NUCLEOTIDE SEQUENCE</scope>
    <source>
        <strain evidence="1">NKZ352</strain>
    </source>
</reference>
<organism evidence="1 2">
    <name type="scientific">Caenorhabditis auriculariae</name>
    <dbReference type="NCBI Taxonomy" id="2777116"/>
    <lineage>
        <taxon>Eukaryota</taxon>
        <taxon>Metazoa</taxon>
        <taxon>Ecdysozoa</taxon>
        <taxon>Nematoda</taxon>
        <taxon>Chromadorea</taxon>
        <taxon>Rhabditida</taxon>
        <taxon>Rhabditina</taxon>
        <taxon>Rhabditomorpha</taxon>
        <taxon>Rhabditoidea</taxon>
        <taxon>Rhabditidae</taxon>
        <taxon>Peloderinae</taxon>
        <taxon>Caenorhabditis</taxon>
    </lineage>
</organism>
<comment type="caution">
    <text evidence="1">The sequence shown here is derived from an EMBL/GenBank/DDBJ whole genome shotgun (WGS) entry which is preliminary data.</text>
</comment>
<dbReference type="FunFam" id="3.40.50.300:FF:000737">
    <property type="entry name" value="Bifunctional polynucleotide phosphatase/kinase"/>
    <property type="match status" value="1"/>
</dbReference>
<proteinExistence type="predicted"/>
<dbReference type="PANTHER" id="PTHR12083:SF9">
    <property type="entry name" value="BIFUNCTIONAL POLYNUCLEOTIDE PHOSPHATASE_KINASE"/>
    <property type="match status" value="1"/>
</dbReference>
<name>A0A8S1HDE0_9PELO</name>
<dbReference type="Proteomes" id="UP000835052">
    <property type="component" value="Unassembled WGS sequence"/>
</dbReference>
<dbReference type="EMBL" id="CAJGYM010000020">
    <property type="protein sequence ID" value="CAD6191330.1"/>
    <property type="molecule type" value="Genomic_DNA"/>
</dbReference>
<dbReference type="SUPFAM" id="SSF56784">
    <property type="entry name" value="HAD-like"/>
    <property type="match status" value="1"/>
</dbReference>